<keyword evidence="9 12" id="KW-0865">Zymogen</keyword>
<dbReference type="InterPro" id="IPR027268">
    <property type="entry name" value="Peptidase_M4/M1_CTD_sf"/>
</dbReference>
<evidence type="ECO:0000256" key="11">
    <source>
        <dbReference type="PIRSR" id="PIRSR601842-2"/>
    </source>
</evidence>
<evidence type="ECO:0000256" key="12">
    <source>
        <dbReference type="RuleBase" id="RU364017"/>
    </source>
</evidence>
<keyword evidence="4 12" id="KW-0645">Protease</keyword>
<name>A0A4P9XG36_9FUNG</name>
<sequence>YTAVRFGNPDIRTADRVRIQPFPDVSASPGGWHYAPKQGAPYLTQGNNMLTRFENVNWLGKKTGEIYYAKSTTDNFNFDLDLAGDPKKYVDAAISNVDYIGNYVHDQLYNYGFNEAAGNFQRYNPSRQGKEDDPVIALVQEYAMGDNSAFKTPPDGENGVLFMGLFGLFSKRDSSFDNTIILHELAHGLSNRLVGGAHQSDCLRSQPGRSIGEGISDFYATWATMKSTDTRLATRNFGEYADSGPMRKYPYSTNMKENPLTYKNIVTNTEVHAVGTIWATMLYEMYWNLVDTMGYALPRQDVDLTKGNMLALQLVINSLTTNSCEPDFIEARNQIIEAEKETTGGVHECKIWAAFAKRGLGFAAKLVNDKPVEDYSVPPKCQNAI</sequence>
<evidence type="ECO:0000256" key="10">
    <source>
        <dbReference type="PIRSR" id="PIRSR601842-1"/>
    </source>
</evidence>
<feature type="active site" evidence="10">
    <location>
        <position position="184"/>
    </location>
</feature>
<comment type="subcellular location">
    <subcellularLocation>
        <location evidence="1 12">Secreted</location>
    </subcellularLocation>
</comment>
<evidence type="ECO:0000313" key="14">
    <source>
        <dbReference type="Proteomes" id="UP000271241"/>
    </source>
</evidence>
<feature type="binding site" evidence="11">
    <location>
        <position position="183"/>
    </location>
    <ligand>
        <name>Zn(2+)</name>
        <dbReference type="ChEBI" id="CHEBI:29105"/>
        <note>catalytic</note>
    </ligand>
</feature>
<accession>A0A4P9XG36</accession>
<dbReference type="PANTHER" id="PTHR33478:SF1">
    <property type="entry name" value="EXTRACELLULAR METALLOPROTEINASE MEP"/>
    <property type="match status" value="1"/>
</dbReference>
<proteinExistence type="inferred from homology"/>
<organism evidence="13 14">
    <name type="scientific">Thamnocephalis sphaerospora</name>
    <dbReference type="NCBI Taxonomy" id="78915"/>
    <lineage>
        <taxon>Eukaryota</taxon>
        <taxon>Fungi</taxon>
        <taxon>Fungi incertae sedis</taxon>
        <taxon>Zoopagomycota</taxon>
        <taxon>Zoopagomycotina</taxon>
        <taxon>Zoopagomycetes</taxon>
        <taxon>Zoopagales</taxon>
        <taxon>Sigmoideomycetaceae</taxon>
        <taxon>Thamnocephalis</taxon>
    </lineage>
</organism>
<evidence type="ECO:0000256" key="4">
    <source>
        <dbReference type="ARBA" id="ARBA00022670"/>
    </source>
</evidence>
<evidence type="ECO:0000256" key="3">
    <source>
        <dbReference type="ARBA" id="ARBA00022525"/>
    </source>
</evidence>
<gene>
    <name evidence="13" type="ORF">THASP1DRAFT_21021</name>
</gene>
<dbReference type="InterPro" id="IPR050371">
    <property type="entry name" value="Fungal_virulence_M36"/>
</dbReference>
<evidence type="ECO:0000256" key="2">
    <source>
        <dbReference type="ARBA" id="ARBA00006006"/>
    </source>
</evidence>
<dbReference type="GO" id="GO:0004222">
    <property type="term" value="F:metalloendopeptidase activity"/>
    <property type="evidence" value="ECO:0007669"/>
    <property type="project" value="InterPro"/>
</dbReference>
<keyword evidence="7 11" id="KW-0862">Zinc</keyword>
<feature type="binding site" evidence="11">
    <location>
        <position position="187"/>
    </location>
    <ligand>
        <name>Zn(2+)</name>
        <dbReference type="ChEBI" id="CHEBI:29105"/>
        <note>catalytic</note>
    </ligand>
</feature>
<reference evidence="14" key="1">
    <citation type="journal article" date="2018" name="Nat. Microbiol.">
        <title>Leveraging single-cell genomics to expand the fungal tree of life.</title>
        <authorList>
            <person name="Ahrendt S.R."/>
            <person name="Quandt C.A."/>
            <person name="Ciobanu D."/>
            <person name="Clum A."/>
            <person name="Salamov A."/>
            <person name="Andreopoulos B."/>
            <person name="Cheng J.F."/>
            <person name="Woyke T."/>
            <person name="Pelin A."/>
            <person name="Henrissat B."/>
            <person name="Reynolds N.K."/>
            <person name="Benny G.L."/>
            <person name="Smith M.E."/>
            <person name="James T.Y."/>
            <person name="Grigoriev I.V."/>
        </authorList>
    </citation>
    <scope>NUCLEOTIDE SEQUENCE [LARGE SCALE GENOMIC DNA]</scope>
    <source>
        <strain evidence="14">RSA 1356</strain>
    </source>
</reference>
<dbReference type="GO" id="GO:0006508">
    <property type="term" value="P:proteolysis"/>
    <property type="evidence" value="ECO:0007669"/>
    <property type="project" value="UniProtKB-KW"/>
</dbReference>
<protein>
    <recommendedName>
        <fullName evidence="12">Extracellular metalloproteinase</fullName>
        <ecNumber evidence="12">3.4.24.-</ecNumber>
    </recommendedName>
    <alternativeName>
        <fullName evidence="12">Fungalysin</fullName>
    </alternativeName>
</protein>
<dbReference type="GO" id="GO:0008270">
    <property type="term" value="F:zinc ion binding"/>
    <property type="evidence" value="ECO:0007669"/>
    <property type="project" value="InterPro"/>
</dbReference>
<comment type="similarity">
    <text evidence="2 12">Belongs to the peptidase M36 family.</text>
</comment>
<evidence type="ECO:0000256" key="1">
    <source>
        <dbReference type="ARBA" id="ARBA00004613"/>
    </source>
</evidence>
<keyword evidence="3 12" id="KW-0964">Secreted</keyword>
<keyword evidence="14" id="KW-1185">Reference proteome</keyword>
<evidence type="ECO:0000256" key="6">
    <source>
        <dbReference type="ARBA" id="ARBA00022801"/>
    </source>
</evidence>
<feature type="binding site" evidence="11">
    <location>
        <position position="213"/>
    </location>
    <ligand>
        <name>Zn(2+)</name>
        <dbReference type="ChEBI" id="CHEBI:29105"/>
        <note>catalytic</note>
    </ligand>
</feature>
<evidence type="ECO:0000313" key="13">
    <source>
        <dbReference type="EMBL" id="RKP04528.1"/>
    </source>
</evidence>
<comment type="cofactor">
    <cofactor evidence="11">
        <name>Zn(2+)</name>
        <dbReference type="ChEBI" id="CHEBI:29105"/>
    </cofactor>
    <text evidence="11">Binds 1 zinc ion per subunit.</text>
</comment>
<evidence type="ECO:0000256" key="5">
    <source>
        <dbReference type="ARBA" id="ARBA00022723"/>
    </source>
</evidence>
<dbReference type="Gene3D" id="1.10.390.10">
    <property type="entry name" value="Neutral Protease Domain 2"/>
    <property type="match status" value="1"/>
</dbReference>
<keyword evidence="8 12" id="KW-0482">Metalloprotease</keyword>
<keyword evidence="6 12" id="KW-0378">Hydrolase</keyword>
<dbReference type="CDD" id="cd09596">
    <property type="entry name" value="M36"/>
    <property type="match status" value="1"/>
</dbReference>
<dbReference type="Gene3D" id="3.10.170.10">
    <property type="match status" value="1"/>
</dbReference>
<evidence type="ECO:0000256" key="8">
    <source>
        <dbReference type="ARBA" id="ARBA00023049"/>
    </source>
</evidence>
<dbReference type="Proteomes" id="UP000271241">
    <property type="component" value="Unassembled WGS sequence"/>
</dbReference>
<dbReference type="GO" id="GO:0005615">
    <property type="term" value="C:extracellular space"/>
    <property type="evidence" value="ECO:0007669"/>
    <property type="project" value="InterPro"/>
</dbReference>
<keyword evidence="5 11" id="KW-0479">Metal-binding</keyword>
<dbReference type="InterPro" id="IPR001842">
    <property type="entry name" value="Peptidase_M36"/>
</dbReference>
<feature type="non-terminal residue" evidence="13">
    <location>
        <position position="1"/>
    </location>
</feature>
<evidence type="ECO:0000256" key="9">
    <source>
        <dbReference type="ARBA" id="ARBA00023145"/>
    </source>
</evidence>
<dbReference type="EMBL" id="KZ993657">
    <property type="protein sequence ID" value="RKP04528.1"/>
    <property type="molecule type" value="Genomic_DNA"/>
</dbReference>
<dbReference type="Pfam" id="PF02128">
    <property type="entry name" value="Peptidase_M36"/>
    <property type="match status" value="1"/>
</dbReference>
<evidence type="ECO:0000256" key="7">
    <source>
        <dbReference type="ARBA" id="ARBA00022833"/>
    </source>
</evidence>
<dbReference type="OrthoDB" id="3227768at2759"/>
<dbReference type="EC" id="3.4.24.-" evidence="12"/>
<dbReference type="AlphaFoldDB" id="A0A4P9XG36"/>
<dbReference type="SUPFAM" id="SSF55486">
    <property type="entry name" value="Metalloproteases ('zincins'), catalytic domain"/>
    <property type="match status" value="1"/>
</dbReference>
<dbReference type="PANTHER" id="PTHR33478">
    <property type="entry name" value="EXTRACELLULAR METALLOPROTEINASE MEP"/>
    <property type="match status" value="1"/>
</dbReference>